<dbReference type="Gene3D" id="3.40.50.2300">
    <property type="match status" value="2"/>
</dbReference>
<evidence type="ECO:0000256" key="3">
    <source>
        <dbReference type="SAM" id="MobiDB-lite"/>
    </source>
</evidence>
<dbReference type="Gene3D" id="3.30.420.10">
    <property type="entry name" value="Ribonuclease H-like superfamily/Ribonuclease H"/>
    <property type="match status" value="2"/>
</dbReference>
<dbReference type="InterPro" id="IPR036397">
    <property type="entry name" value="RNaseH_sf"/>
</dbReference>
<sequence length="2139" mass="232216">MEHERGGGGRGRGRGRGGGRGGGGGDGRGGGYGGAGGGGVGGRGGRGPPGGGGGRGYEPGGGRGYGGGGGGGGRGYGGGGGGGGYESGGGRGYGGGGRGYESGGGRGPGGGGRGHESGGGGGRGGNVWAQPGRGRGGAPAPAPAPAPAQAPAPAARRIQDVGAARSSGSVERIASTEVVRVQPPAPPVSVSRSGTRVPMRRPDGGGSVSKDKVKLLVNHFIVKYRQASTVFHYDIDIKLDISSPKASDKELSKGDFLTVKDELFKDESFRRLSSAVAYDGKRNLFTCAELPDGLFRVKVRSRTYIVSVEFKKKLPLSQLSELPVPREVLQGLDVIVREASSWRKIIIGQGFYSQGRSVPIGPDVVALKGTQQTLKCTQKGLILCVDYSVMPFRKAGPVLDLVQKSVRYLDYRTTLNKHQLDTLKNELKGQRVTVNHRRTKQKYIVKGLTDKPASQITFVDSESGQTKKLLDYYSQQYGKVIEYQMLPCLDLSKSKDKQNYVPIELCDLLEGQRYPKASLNRNSDKTLKEMALIPASRRKEEILELVNADDGPCRGEIAQQFGISLDVQMMEVTGRTLPPPSLKLGTSSGQPCKFNIDQPNCQWNLMAKRLAEGRVLQCWGVVDFSANSGQHALNGNMFIDKIVRKCCDLGVQMNRNPCYVQLLDMEVLSDPHQLFEELNKAKQAAASKKQKLQLLFCPMSDQHPGYKTLKLICETQLGIQTQCFLSFLANKQQGQDQYMSNLALKINGKIGGSNIQLFGESLPRISGAPYMFIGADVNHPSPGNVESPSIAAVVASVDQGASKYVPRIRAQPHRCEVIQHLGDMCKELIGVFEKRNRVKPRRIIYFRDGVSDGQFDMVLNEELADMEKAIKTKDYSPTITVIVAKKRHHTRLFPKDLNQQQTKNGNVLPGTVVDTGVVDPAAYDFYLCSHNGLIGTSRPTHYYSLLDEHGFASDDLQKLVYNLCFVFARCTKPVSLATPVYYADLAAYRGRLYYEGMMMSQPPPSSAASSSSASSSGAGASDFRSFPALHEDLVDNISRRRWPVAVAATPGEATTAATGTREAEEGKGVLTGEETGSAVEEETGLAEDAFPVEEESSLAEAAMFWEEAKAVGGGLLLVVVVLVEEGPSSAVGAELAALGEWGERPCAVGDGARATTETSTTTSASVTTTATTTTSASVTTTTTTSASSEGDPGRGILEFVVVQRIPYGEDEKEEPPATPIASSNKNKREEPPTKHRPMARPPGGGGPLSKGEVKLLVNHFSVDYPKESTFFHYEIRIKLGDGPNRKLSKAELLTVKNELFEHESLQELSSAVAYDGERNLYTCAELPEDCIVPVSKFRVKDSSRTYIVSVKLKKPLPLSQLLEQRPGPRDVMQGLDVIVREASSFGKIVLGQGFYPQSGSEAISDSNIVALKGTQQSLKCTQKGLILCVDYSVLPCWKAGSVLDLVKTMKFMEYPLLEDQLKKLNNALKGLCVTVSHRKTEEKYTVKGLTDKPADQITFKDSKSGQTTKLIEYYKETYKKEIEHPMLPCLDLSKSKSKQNYVPIEFCNIPEGERYPVARLDDKKSDNKGEQEKPSTKTTLRKISIKVASSRKEEILDLVGNAQDGPCRGKIAQRFRISLDAAMMEVTGRILAPPTLELGTGTSRGQTFKFTIHQDDCQWNWKLKKYDKRVVAHGGTLNCWGVVDFSEGDLESKFIDKVVRKCSALGMVMTRKPCYEHVSNMEVLSDPKSLRDALIEAKRAAEEEDKKLQLLFCPMLNRCHGYKTLKLMCETELGIQTQCFLSTAAKLDEKRQDQYITNLALKINGKIGGSNMQLDPDSIPVVSAKDFMFIGADVNHPPPGNVSKDIPSIAAVVASVDKGASKYVTRIRAQYHRCEMIQNLGDICKELIGAYEKVNKKKPDSIIYFRDGVSDGQFDMVLNEELADMENKIMVGDYPKITVIVAKKRHHTRLFPKDRNQRQTKNGNVLPGTVVDTDVVDPTAYDFYLCSHKGEVGTSRPTHYYSLLDEHGFASDDLQKLVYNLCFVFARCTKPVSLATPVYYADLAAYRGRLYYEGMMMLQPAASAASASEAMMPAAQPQAAAAAAAAASPSSSAASSSEGMTASQPQAPAAEAASSSAGAADFRELPPMHGDLLNNMFFL</sequence>
<dbReference type="PROSITE" id="PS50822">
    <property type="entry name" value="PIWI"/>
    <property type="match status" value="2"/>
</dbReference>
<feature type="domain" description="PAZ" evidence="4">
    <location>
        <begin position="1441"/>
        <end position="1551"/>
    </location>
</feature>
<feature type="compositionally biased region" description="Basic and acidic residues" evidence="3">
    <location>
        <begin position="1557"/>
        <end position="1575"/>
    </location>
</feature>
<feature type="domain" description="Piwi" evidence="5">
    <location>
        <begin position="1762"/>
        <end position="2053"/>
    </location>
</feature>
<evidence type="ECO:0000313" key="7">
    <source>
        <dbReference type="Proteomes" id="UP000008022"/>
    </source>
</evidence>
<dbReference type="GO" id="GO:0003723">
    <property type="term" value="F:RNA binding"/>
    <property type="evidence" value="ECO:0007669"/>
    <property type="project" value="InterPro"/>
</dbReference>
<dbReference type="InterPro" id="IPR003100">
    <property type="entry name" value="PAZ_dom"/>
</dbReference>
<dbReference type="CDD" id="cd04657">
    <property type="entry name" value="Piwi_ago-like"/>
    <property type="match status" value="2"/>
</dbReference>
<feature type="compositionally biased region" description="Low complexity" evidence="3">
    <location>
        <begin position="1154"/>
        <end position="1189"/>
    </location>
</feature>
<evidence type="ECO:0000256" key="1">
    <source>
        <dbReference type="ARBA" id="ARBA00008201"/>
    </source>
</evidence>
<feature type="region of interest" description="Disordered" evidence="3">
    <location>
        <begin position="1207"/>
        <end position="1250"/>
    </location>
</feature>
<evidence type="ECO:0000313" key="6">
    <source>
        <dbReference type="EnsemblPlants" id="ORUFI04G26910.2"/>
    </source>
</evidence>
<dbReference type="GO" id="GO:0031047">
    <property type="term" value="P:regulatory ncRNA-mediated gene silencing"/>
    <property type="evidence" value="ECO:0007669"/>
    <property type="project" value="UniProtKB-KW"/>
</dbReference>
<accession>A0A0E0PE19</accession>
<evidence type="ECO:0000259" key="5">
    <source>
        <dbReference type="PROSITE" id="PS50822"/>
    </source>
</evidence>
<reference evidence="7" key="1">
    <citation type="submission" date="2013-06" db="EMBL/GenBank/DDBJ databases">
        <authorList>
            <person name="Zhao Q."/>
        </authorList>
    </citation>
    <scope>NUCLEOTIDE SEQUENCE</scope>
    <source>
        <strain evidence="7">cv. W1943</strain>
    </source>
</reference>
<dbReference type="OMA" id="AMFWEEA"/>
<evidence type="ECO:0000259" key="4">
    <source>
        <dbReference type="PROSITE" id="PS50821"/>
    </source>
</evidence>
<feature type="domain" description="Piwi" evidence="5">
    <location>
        <begin position="694"/>
        <end position="995"/>
    </location>
</feature>
<dbReference type="Proteomes" id="UP000008022">
    <property type="component" value="Unassembled WGS sequence"/>
</dbReference>
<dbReference type="Gene3D" id="2.170.260.10">
    <property type="entry name" value="paz domain"/>
    <property type="match status" value="2"/>
</dbReference>
<dbReference type="SMART" id="SM00949">
    <property type="entry name" value="PAZ"/>
    <property type="match status" value="1"/>
</dbReference>
<dbReference type="STRING" id="4529.A0A0E0PE19"/>
<dbReference type="InterPro" id="IPR036085">
    <property type="entry name" value="PAZ_dom_sf"/>
</dbReference>
<organism evidence="6 7">
    <name type="scientific">Oryza rufipogon</name>
    <name type="common">Brownbeard rice</name>
    <name type="synonym">Asian wild rice</name>
    <dbReference type="NCBI Taxonomy" id="4529"/>
    <lineage>
        <taxon>Eukaryota</taxon>
        <taxon>Viridiplantae</taxon>
        <taxon>Streptophyta</taxon>
        <taxon>Embryophyta</taxon>
        <taxon>Tracheophyta</taxon>
        <taxon>Spermatophyta</taxon>
        <taxon>Magnoliopsida</taxon>
        <taxon>Liliopsida</taxon>
        <taxon>Poales</taxon>
        <taxon>Poaceae</taxon>
        <taxon>BOP clade</taxon>
        <taxon>Oryzoideae</taxon>
        <taxon>Oryzeae</taxon>
        <taxon>Oryzinae</taxon>
        <taxon>Oryza</taxon>
    </lineage>
</organism>
<dbReference type="Pfam" id="PF02171">
    <property type="entry name" value="Piwi"/>
    <property type="match status" value="2"/>
</dbReference>
<dbReference type="SUPFAM" id="SSF101690">
    <property type="entry name" value="PAZ domain"/>
    <property type="match status" value="2"/>
</dbReference>
<dbReference type="InterPro" id="IPR003165">
    <property type="entry name" value="Piwi"/>
</dbReference>
<feature type="compositionally biased region" description="Gly residues" evidence="3">
    <location>
        <begin position="18"/>
        <end position="125"/>
    </location>
</feature>
<dbReference type="InterPro" id="IPR012337">
    <property type="entry name" value="RNaseH-like_sf"/>
</dbReference>
<name>A0A0E0PE19_ORYRU</name>
<protein>
    <recommendedName>
        <fullName evidence="8">Protein argonaute 2</fullName>
    </recommendedName>
</protein>
<dbReference type="SMART" id="SM01163">
    <property type="entry name" value="DUF1785"/>
    <property type="match status" value="2"/>
</dbReference>
<dbReference type="InterPro" id="IPR045246">
    <property type="entry name" value="Piwi_ago-like"/>
</dbReference>
<evidence type="ECO:0008006" key="8">
    <source>
        <dbReference type="Google" id="ProtNLM"/>
    </source>
</evidence>
<dbReference type="Pfam" id="PF08699">
    <property type="entry name" value="ArgoL1"/>
    <property type="match status" value="2"/>
</dbReference>
<comment type="similarity">
    <text evidence="1">Belongs to the argonaute family. Ago subfamily.</text>
</comment>
<evidence type="ECO:0000256" key="2">
    <source>
        <dbReference type="ARBA" id="ARBA00023158"/>
    </source>
</evidence>
<dbReference type="InterPro" id="IPR014811">
    <property type="entry name" value="ArgoL1"/>
</dbReference>
<feature type="region of interest" description="Disordered" evidence="3">
    <location>
        <begin position="1557"/>
        <end position="1578"/>
    </location>
</feature>
<feature type="domain" description="PAZ" evidence="4">
    <location>
        <begin position="397"/>
        <end position="510"/>
    </location>
</feature>
<dbReference type="eggNOG" id="KOG1041">
    <property type="taxonomic scope" value="Eukaryota"/>
</dbReference>
<feature type="region of interest" description="Disordered" evidence="3">
    <location>
        <begin position="1"/>
        <end position="207"/>
    </location>
</feature>
<proteinExistence type="inferred from homology"/>
<dbReference type="PANTHER" id="PTHR22891">
    <property type="entry name" value="EUKARYOTIC TRANSLATION INITIATION FACTOR 2C"/>
    <property type="match status" value="1"/>
</dbReference>
<dbReference type="CDD" id="cd02846">
    <property type="entry name" value="PAZ_argonaute_like"/>
    <property type="match status" value="2"/>
</dbReference>
<feature type="compositionally biased region" description="Pro residues" evidence="3">
    <location>
        <begin position="140"/>
        <end position="150"/>
    </location>
</feature>
<dbReference type="PROSITE" id="PS50821">
    <property type="entry name" value="PAZ"/>
    <property type="match status" value="2"/>
</dbReference>
<keyword evidence="2" id="KW-0943">RNA-mediated gene silencing</keyword>
<dbReference type="SMART" id="SM00950">
    <property type="entry name" value="Piwi"/>
    <property type="match status" value="2"/>
</dbReference>
<dbReference type="Pfam" id="PF16486">
    <property type="entry name" value="ArgoN"/>
    <property type="match status" value="2"/>
</dbReference>
<keyword evidence="7" id="KW-1185">Reference proteome</keyword>
<dbReference type="Pfam" id="PF02170">
    <property type="entry name" value="PAZ"/>
    <property type="match status" value="2"/>
</dbReference>
<dbReference type="InterPro" id="IPR032474">
    <property type="entry name" value="Argonaute_N"/>
</dbReference>
<dbReference type="Gramene" id="ORUFI04G26910.2">
    <property type="protein sequence ID" value="ORUFI04G26910.2"/>
    <property type="gene ID" value="ORUFI04G26910"/>
</dbReference>
<reference evidence="6" key="2">
    <citation type="submission" date="2015-06" db="UniProtKB">
        <authorList>
            <consortium name="EnsemblPlants"/>
        </authorList>
    </citation>
    <scope>IDENTIFICATION</scope>
</reference>
<dbReference type="EnsemblPlants" id="ORUFI04G26910.2">
    <property type="protein sequence ID" value="ORUFI04G26910.2"/>
    <property type="gene ID" value="ORUFI04G26910"/>
</dbReference>
<feature type="region of interest" description="Disordered" evidence="3">
    <location>
        <begin position="1149"/>
        <end position="1193"/>
    </location>
</feature>
<dbReference type="SUPFAM" id="SSF53098">
    <property type="entry name" value="Ribonuclease H-like"/>
    <property type="match status" value="2"/>
</dbReference>